<organism evidence="13 14">
    <name type="scientific">Prunus yedoensis var. nudiflora</name>
    <dbReference type="NCBI Taxonomy" id="2094558"/>
    <lineage>
        <taxon>Eukaryota</taxon>
        <taxon>Viridiplantae</taxon>
        <taxon>Streptophyta</taxon>
        <taxon>Embryophyta</taxon>
        <taxon>Tracheophyta</taxon>
        <taxon>Spermatophyta</taxon>
        <taxon>Magnoliopsida</taxon>
        <taxon>eudicotyledons</taxon>
        <taxon>Gunneridae</taxon>
        <taxon>Pentapetalae</taxon>
        <taxon>rosids</taxon>
        <taxon>fabids</taxon>
        <taxon>Rosales</taxon>
        <taxon>Rosaceae</taxon>
        <taxon>Amygdaloideae</taxon>
        <taxon>Amygdaleae</taxon>
        <taxon>Prunus</taxon>
    </lineage>
</organism>
<dbReference type="GO" id="GO:0005524">
    <property type="term" value="F:ATP binding"/>
    <property type="evidence" value="ECO:0007669"/>
    <property type="project" value="UniProtKB-UniRule"/>
</dbReference>
<feature type="transmembrane region" description="Helical" evidence="10">
    <location>
        <begin position="259"/>
        <end position="278"/>
    </location>
</feature>
<comment type="subcellular location">
    <subcellularLocation>
        <location evidence="1">Membrane</location>
    </subcellularLocation>
</comment>
<dbReference type="FunFam" id="3.80.10.10:FF:000041">
    <property type="entry name" value="LRR receptor-like serine/threonine-protein kinase ERECTA"/>
    <property type="match status" value="1"/>
</dbReference>
<dbReference type="InterPro" id="IPR032675">
    <property type="entry name" value="LRR_dom_sf"/>
</dbReference>
<sequence length="633" mass="69271">MNKISIWVSFISFFLFLHSSTSVEDEVKNSLIIFLAKVSNNGVQPGLTWGWNTSSDPCKDQWQNVICDSQNVSVTKLFLNGKNLSGTLDAASLCNVRSLAASLTILALDDNNIGGQISAEIANCDQLTRLTVSSNQLSGNLPESLAALNNLKRLDISNNKFSGELPKLSRISGLTAFLAQDNQLTGQIPNFDFSNFDTFNVSNNNFQGQIPKVNGFLTASSFLGNPGLCGDPLPNKCSSSSMTADENSNTKKGVSKNQMFIYMGYGVLALVCLVLVVLRICSKKKSKDQVDSVTKVAAVDESASKLSAASSEDKGGLSKSQYSVTFSADESAAMASSSLIVLTSPVVNGLKFEDLLKAPAELLGRGKYGSLYKVIFDNGMVLVVKRIKDWAISSNDFKQRMDRLYQAKHPNVLPALAFYCSKQEKLLVYEYQQNGSLFRLIHGSHRGQAFDWTSRLSAAANIAEALAFMHQELRAEGIAHGNLKSSNILLNKNMEPCISEYGLMEINDQDNFMPGKTSAAKASSTFKGDVYGFGVILLELLTGKLVQHNGVDLTVWVHSVVREEWTAEVFDKSLMSEYASEERMVNLLQVAIKCVNRSAEARPSMNQIALMINAVREEEERSTVYDPQSMSLL</sequence>
<dbReference type="Pfam" id="PF00560">
    <property type="entry name" value="LRR_1"/>
    <property type="match status" value="2"/>
</dbReference>
<evidence type="ECO:0000256" key="9">
    <source>
        <dbReference type="PROSITE-ProRule" id="PRU10141"/>
    </source>
</evidence>
<dbReference type="GO" id="GO:0016020">
    <property type="term" value="C:membrane"/>
    <property type="evidence" value="ECO:0007669"/>
    <property type="project" value="UniProtKB-SubCell"/>
</dbReference>
<keyword evidence="9" id="KW-0547">Nucleotide-binding</keyword>
<dbReference type="InterPro" id="IPR017441">
    <property type="entry name" value="Protein_kinase_ATP_BS"/>
</dbReference>
<keyword evidence="8" id="KW-0325">Glycoprotein</keyword>
<dbReference type="InterPro" id="IPR000719">
    <property type="entry name" value="Prot_kinase_dom"/>
</dbReference>
<dbReference type="PANTHER" id="PTHR48007">
    <property type="entry name" value="LEUCINE-RICH REPEAT RECEPTOR-LIKE PROTEIN KINASE PXC1"/>
    <property type="match status" value="1"/>
</dbReference>
<keyword evidence="3 10" id="KW-0812">Transmembrane</keyword>
<dbReference type="OrthoDB" id="69842at2759"/>
<dbReference type="InterPro" id="IPR011009">
    <property type="entry name" value="Kinase-like_dom_sf"/>
</dbReference>
<dbReference type="Pfam" id="PF00069">
    <property type="entry name" value="Pkinase"/>
    <property type="match status" value="1"/>
</dbReference>
<dbReference type="PANTHER" id="PTHR48007:SF79">
    <property type="entry name" value="(WILD MALAYSIAN BANANA) HYPOTHETICAL PROTEIN"/>
    <property type="match status" value="1"/>
</dbReference>
<evidence type="ECO:0000256" key="1">
    <source>
        <dbReference type="ARBA" id="ARBA00004370"/>
    </source>
</evidence>
<keyword evidence="4 11" id="KW-0732">Signal</keyword>
<evidence type="ECO:0000256" key="11">
    <source>
        <dbReference type="SAM" id="SignalP"/>
    </source>
</evidence>
<reference evidence="13 14" key="1">
    <citation type="submission" date="2018-02" db="EMBL/GenBank/DDBJ databases">
        <title>Draft genome of wild Prunus yedoensis var. nudiflora.</title>
        <authorList>
            <person name="Baek S."/>
            <person name="Kim J.-H."/>
            <person name="Choi K."/>
            <person name="Kim G.-B."/>
            <person name="Cho A."/>
            <person name="Jang H."/>
            <person name="Shin C.-H."/>
            <person name="Yu H.-J."/>
            <person name="Mun J.-H."/>
        </authorList>
    </citation>
    <scope>NUCLEOTIDE SEQUENCE [LARGE SCALE GENOMIC DNA]</scope>
    <source>
        <strain evidence="14">cv. Jeju island</strain>
        <tissue evidence="13">Leaf</tissue>
    </source>
</reference>
<dbReference type="InterPro" id="IPR046959">
    <property type="entry name" value="PRK1-6/SRF4-like"/>
</dbReference>
<feature type="domain" description="Protein kinase" evidence="12">
    <location>
        <begin position="357"/>
        <end position="616"/>
    </location>
</feature>
<dbReference type="Gene3D" id="3.30.200.20">
    <property type="entry name" value="Phosphorylase Kinase, domain 1"/>
    <property type="match status" value="1"/>
</dbReference>
<feature type="binding site" evidence="9">
    <location>
        <position position="385"/>
    </location>
    <ligand>
        <name>ATP</name>
        <dbReference type="ChEBI" id="CHEBI:30616"/>
    </ligand>
</feature>
<dbReference type="Gene3D" id="3.80.10.10">
    <property type="entry name" value="Ribonuclease Inhibitor"/>
    <property type="match status" value="3"/>
</dbReference>
<evidence type="ECO:0000313" key="13">
    <source>
        <dbReference type="EMBL" id="PQM32907.1"/>
    </source>
</evidence>
<feature type="signal peptide" evidence="11">
    <location>
        <begin position="1"/>
        <end position="22"/>
    </location>
</feature>
<keyword evidence="2" id="KW-0433">Leucine-rich repeat</keyword>
<evidence type="ECO:0000256" key="6">
    <source>
        <dbReference type="ARBA" id="ARBA00022989"/>
    </source>
</evidence>
<accession>A0A314U670</accession>
<evidence type="ECO:0000256" key="10">
    <source>
        <dbReference type="SAM" id="Phobius"/>
    </source>
</evidence>
<evidence type="ECO:0000313" key="14">
    <source>
        <dbReference type="Proteomes" id="UP000250321"/>
    </source>
</evidence>
<name>A0A314U670_PRUYE</name>
<evidence type="ECO:0000256" key="4">
    <source>
        <dbReference type="ARBA" id="ARBA00022729"/>
    </source>
</evidence>
<dbReference type="GO" id="GO:0004672">
    <property type="term" value="F:protein kinase activity"/>
    <property type="evidence" value="ECO:0007669"/>
    <property type="project" value="InterPro"/>
</dbReference>
<dbReference type="Gene3D" id="1.10.510.10">
    <property type="entry name" value="Transferase(Phosphotransferase) domain 1"/>
    <property type="match status" value="1"/>
</dbReference>
<keyword evidence="9" id="KW-0067">ATP-binding</keyword>
<keyword evidence="13" id="KW-0808">Transferase</keyword>
<dbReference type="PROSITE" id="PS50011">
    <property type="entry name" value="PROTEIN_KINASE_DOM"/>
    <property type="match status" value="1"/>
</dbReference>
<dbReference type="PROSITE" id="PS00107">
    <property type="entry name" value="PROTEIN_KINASE_ATP"/>
    <property type="match status" value="1"/>
</dbReference>
<keyword evidence="13" id="KW-0418">Kinase</keyword>
<keyword evidence="6 10" id="KW-1133">Transmembrane helix</keyword>
<proteinExistence type="predicted"/>
<dbReference type="EMBL" id="PJQY01003993">
    <property type="protein sequence ID" value="PQM32907.1"/>
    <property type="molecule type" value="Genomic_DNA"/>
</dbReference>
<dbReference type="SUPFAM" id="SSF56112">
    <property type="entry name" value="Protein kinase-like (PK-like)"/>
    <property type="match status" value="1"/>
</dbReference>
<evidence type="ECO:0000256" key="3">
    <source>
        <dbReference type="ARBA" id="ARBA00022692"/>
    </source>
</evidence>
<evidence type="ECO:0000259" key="12">
    <source>
        <dbReference type="PROSITE" id="PS50011"/>
    </source>
</evidence>
<dbReference type="SUPFAM" id="SSF52058">
    <property type="entry name" value="L domain-like"/>
    <property type="match status" value="1"/>
</dbReference>
<keyword evidence="7 10" id="KW-0472">Membrane</keyword>
<keyword evidence="5" id="KW-0677">Repeat</keyword>
<dbReference type="Proteomes" id="UP000250321">
    <property type="component" value="Unassembled WGS sequence"/>
</dbReference>
<evidence type="ECO:0000256" key="8">
    <source>
        <dbReference type="ARBA" id="ARBA00023180"/>
    </source>
</evidence>
<dbReference type="STRING" id="2094558.A0A314U670"/>
<evidence type="ECO:0000256" key="2">
    <source>
        <dbReference type="ARBA" id="ARBA00022614"/>
    </source>
</evidence>
<keyword evidence="13" id="KW-0675">Receptor</keyword>
<dbReference type="AlphaFoldDB" id="A0A314U670"/>
<keyword evidence="14" id="KW-1185">Reference proteome</keyword>
<dbReference type="InterPro" id="IPR001611">
    <property type="entry name" value="Leu-rich_rpt"/>
</dbReference>
<gene>
    <name evidence="13" type="ORF">Pyn_00798</name>
</gene>
<evidence type="ECO:0000256" key="7">
    <source>
        <dbReference type="ARBA" id="ARBA00023136"/>
    </source>
</evidence>
<feature type="chain" id="PRO_5016311411" evidence="11">
    <location>
        <begin position="23"/>
        <end position="633"/>
    </location>
</feature>
<protein>
    <submittedName>
        <fullName evidence="13">Putative inactive receptor kinase</fullName>
    </submittedName>
</protein>
<evidence type="ECO:0000256" key="5">
    <source>
        <dbReference type="ARBA" id="ARBA00022737"/>
    </source>
</evidence>
<comment type="caution">
    <text evidence="13">The sequence shown here is derived from an EMBL/GenBank/DDBJ whole genome shotgun (WGS) entry which is preliminary data.</text>
</comment>